<reference evidence="3 4" key="1">
    <citation type="journal article" date="2017" name="Int. J. Syst. Evol. Microbiol.">
        <title>Ramlibacter alkalitolerans sp. nov., alkali-tolerant bacterium isolated from soil of ginseng.</title>
        <authorList>
            <person name="Lee D.H."/>
            <person name="Cha C.J."/>
        </authorList>
    </citation>
    <scope>NUCLEOTIDE SEQUENCE [LARGE SCALE GENOMIC DNA]</scope>
    <source>
        <strain evidence="3 4">KACC 19305</strain>
    </source>
</reference>
<evidence type="ECO:0000256" key="1">
    <source>
        <dbReference type="SAM" id="SignalP"/>
    </source>
</evidence>
<dbReference type="RefSeq" id="WP_201692643.1">
    <property type="nucleotide sequence ID" value="NZ_JAEQND010000015.1"/>
</dbReference>
<dbReference type="EMBL" id="JAEQND010000015">
    <property type="protein sequence ID" value="MBL0428009.1"/>
    <property type="molecule type" value="Genomic_DNA"/>
</dbReference>
<feature type="chain" id="PRO_5047210983" evidence="1">
    <location>
        <begin position="21"/>
        <end position="295"/>
    </location>
</feature>
<organism evidence="3 4">
    <name type="scientific">Ramlibacter alkalitolerans</name>
    <dbReference type="NCBI Taxonomy" id="2039631"/>
    <lineage>
        <taxon>Bacteria</taxon>
        <taxon>Pseudomonadati</taxon>
        <taxon>Pseudomonadota</taxon>
        <taxon>Betaproteobacteria</taxon>
        <taxon>Burkholderiales</taxon>
        <taxon>Comamonadaceae</taxon>
        <taxon>Ramlibacter</taxon>
    </lineage>
</organism>
<keyword evidence="4" id="KW-1185">Reference proteome</keyword>
<dbReference type="CDD" id="cd19095">
    <property type="entry name" value="AKR_PA4992-like"/>
    <property type="match status" value="1"/>
</dbReference>
<dbReference type="InterPro" id="IPR023210">
    <property type="entry name" value="NADP_OxRdtase_dom"/>
</dbReference>
<dbReference type="Pfam" id="PF00248">
    <property type="entry name" value="Aldo_ket_red"/>
    <property type="match status" value="1"/>
</dbReference>
<gene>
    <name evidence="3" type="ORF">JI746_23080</name>
</gene>
<sequence length="295" mass="32705">MKRRTLLQWAALAAPGMAAAQPGPSTRAIPSSGEPIPRVGLGTWITFNVGNDPPARAHCAQVMRAFFEAGGRLIDSSPMYGSSQGVVGEGLRSLGAQQRVFAADKVWTGSDGAAQLETSLGLWQVPRFDLLQVHNLLAWEKQLPLLQKMKDAGRLRYVGITTSEGRRHREFEQVMRQQRLDFVQFTYNLLDREAEQRLLPLAAERGLAVLINRPFQEGDLLRRLQRFPLPPWAGEIGCTSWAQFALKFVISHPAVTCAIPATRRVDHVRENMAVARGSWPDAATRQRMAAYVAGL</sequence>
<protein>
    <submittedName>
        <fullName evidence="3">Aldo/keto reductase</fullName>
    </submittedName>
</protein>
<name>A0ABS1JUX6_9BURK</name>
<comment type="caution">
    <text evidence="3">The sequence shown here is derived from an EMBL/GenBank/DDBJ whole genome shotgun (WGS) entry which is preliminary data.</text>
</comment>
<evidence type="ECO:0000313" key="3">
    <source>
        <dbReference type="EMBL" id="MBL0428009.1"/>
    </source>
</evidence>
<feature type="domain" description="NADP-dependent oxidoreductase" evidence="2">
    <location>
        <begin position="39"/>
        <end position="275"/>
    </location>
</feature>
<evidence type="ECO:0000313" key="4">
    <source>
        <dbReference type="Proteomes" id="UP000622707"/>
    </source>
</evidence>
<accession>A0ABS1JUX6</accession>
<dbReference type="InterPro" id="IPR053135">
    <property type="entry name" value="AKR2_Oxidoreductase"/>
</dbReference>
<proteinExistence type="predicted"/>
<evidence type="ECO:0000259" key="2">
    <source>
        <dbReference type="Pfam" id="PF00248"/>
    </source>
</evidence>
<dbReference type="PANTHER" id="PTHR43312">
    <property type="entry name" value="D-THREO-ALDOSE 1-DEHYDROGENASE"/>
    <property type="match status" value="1"/>
</dbReference>
<dbReference type="Proteomes" id="UP000622707">
    <property type="component" value="Unassembled WGS sequence"/>
</dbReference>
<dbReference type="PANTHER" id="PTHR43312:SF1">
    <property type="entry name" value="NADP-DEPENDENT OXIDOREDUCTASE DOMAIN-CONTAINING PROTEIN"/>
    <property type="match status" value="1"/>
</dbReference>
<keyword evidence="1" id="KW-0732">Signal</keyword>
<dbReference type="SUPFAM" id="SSF51430">
    <property type="entry name" value="NAD(P)-linked oxidoreductase"/>
    <property type="match status" value="1"/>
</dbReference>
<dbReference type="InterPro" id="IPR036812">
    <property type="entry name" value="NAD(P)_OxRdtase_dom_sf"/>
</dbReference>
<dbReference type="Gene3D" id="3.20.20.100">
    <property type="entry name" value="NADP-dependent oxidoreductase domain"/>
    <property type="match status" value="1"/>
</dbReference>
<feature type="signal peptide" evidence="1">
    <location>
        <begin position="1"/>
        <end position="20"/>
    </location>
</feature>